<evidence type="ECO:0000256" key="15">
    <source>
        <dbReference type="ARBA" id="ARBA00023157"/>
    </source>
</evidence>
<evidence type="ECO:0000256" key="7">
    <source>
        <dbReference type="ARBA" id="ARBA00022490"/>
    </source>
</evidence>
<keyword evidence="16" id="KW-0325">Glycoprotein</keyword>
<feature type="region of interest" description="Disordered" evidence="19">
    <location>
        <begin position="1"/>
        <end position="26"/>
    </location>
</feature>
<feature type="region of interest" description="Disordered" evidence="19">
    <location>
        <begin position="1629"/>
        <end position="1666"/>
    </location>
</feature>
<dbReference type="SMART" id="SM00369">
    <property type="entry name" value="LRR_TYP"/>
    <property type="match status" value="4"/>
</dbReference>
<evidence type="ECO:0000256" key="2">
    <source>
        <dbReference type="ARBA" id="ARBA00004245"/>
    </source>
</evidence>
<feature type="compositionally biased region" description="Basic residues" evidence="19">
    <location>
        <begin position="1302"/>
        <end position="1311"/>
    </location>
</feature>
<feature type="region of interest" description="Disordered" evidence="19">
    <location>
        <begin position="2850"/>
        <end position="2901"/>
    </location>
</feature>
<evidence type="ECO:0000256" key="4">
    <source>
        <dbReference type="ARBA" id="ARBA00007574"/>
    </source>
</evidence>
<feature type="region of interest" description="Disordered" evidence="19">
    <location>
        <begin position="2029"/>
        <end position="2052"/>
    </location>
</feature>
<feature type="compositionally biased region" description="Polar residues" evidence="19">
    <location>
        <begin position="2870"/>
        <end position="2889"/>
    </location>
</feature>
<dbReference type="Gene3D" id="2.60.40.10">
    <property type="entry name" value="Immunoglobulins"/>
    <property type="match status" value="1"/>
</dbReference>
<dbReference type="SUPFAM" id="SSF48726">
    <property type="entry name" value="Immunoglobulin"/>
    <property type="match status" value="1"/>
</dbReference>
<name>A0AAW1Z652_CULAL</name>
<dbReference type="SMART" id="SM00409">
    <property type="entry name" value="IG"/>
    <property type="match status" value="1"/>
</dbReference>
<evidence type="ECO:0000256" key="18">
    <source>
        <dbReference type="ARBA" id="ARBA00026041"/>
    </source>
</evidence>
<feature type="compositionally biased region" description="Polar residues" evidence="19">
    <location>
        <begin position="2850"/>
        <end position="2860"/>
    </location>
</feature>
<sequence>MASEQEISNAPVKKSMREKAIERRSANKEHNSNFKAGYVPIEEERLHKTGLRGRKGIIAIGIVILLFLLALINLIITLVIWTVIRIGPGGCESMEFHESGLLRFKQKADMGVVHPLHKSTVGGRKDQDLVITGNNNPVVFQQGNTKLSVEEDKTSIVSDLGISFTDPRTQTTFFSTDFDTHEFHLPKEVKVLNVKKASTERITSNASSDLTIKGDGKAIIRGNEGVYIMGKTVEFSMGGDIELKAENSIILNGSVMFSPSRIPNSSLGGDLYFNEGLERADYNVSVQLSAWCGSAAPPPLGDTLLPHLCLSCPLPVPASFGHVKLMGLLHLWVGRNALESLSMILKKDRSGTRTLTSGEQECTSWASNLQLLSAERNHLKHLPKGLGCMKSLQILQLSYNQISKIGLTDLDNCSHLKEIHLQHNNITSIHPHAFIDLKQLQVLDLSYNLLVTIPVPAYQSLRNLNALVDVSFNRWKCDCNLQTLRKWISFDTEMGDASWQVVCASPPLHAGKDLLHLKDSELTCPTHEYSTSGHYHNMIVYEGMKISIPCSNDSKDTMQVHWWTPQGQVTNNQPELLIKDITEQHAGLYVCISGVRGEHISVFDLRVYKKGSGLRPRREAEIIWDEQENFNLPRNDPVVRQDTRTQSEFVLAVCLSVIITFILAFILGVVLRPLLDKLWRRIRSKRQSTPPPPTTTSSTEPQPYVNEGYCDVEDQEQVRVGSRVTFGGITVQDQMPYYVTVEDDQADGSSESNTEADNFYETTENNKSSIADGKQQALEVENHRGRADSSSSSSVQEGEVNALVINGKKLPPSSTEGMPKSMEFEPIPDANDKTQIKRRDSSSASSHSSQEDNVSREFRESSVDPPPPVTIPANKNTNGRSPGFTKEPVSEWLSRLTEQNVDDLDPEMWNDSGESFSFTEGSERSSIRDLSNSALGHPLKDDDTWRQGKVESPSDKINIDSEVFDFEKPFGKEVLVDDVKQFELSDIASHSNSSDSGESAGGPNNYTVNSELEEESDTENSAHLVTLNRFGTLEDVTFNERMPSAGILIRQETITLEPSEINLTLTHEDSIDEDMPIDDSQGNNEYVNMSDKFALCVDVGLDTVPKIKRYVEFKQSKPHFGLPTLPTSEIAVKSEANIDASSGDNRCLSQIEVSPDTIKKVKRYIHFKQPEPHCPSLPSSPSSIKKDAMLEAKSYSSSSEDDAQLTTQDDNSFRTIDVSSEEVSKVKRYISFKQFDSSSPTLSISRPSTNIETTTEATINSMQPCTSQKDSSQSVKKYIHFKQHERHSSSLPTSPTSSRKGLSVKKTKYKKRSDQSYYGSHESLPLYHVHPVYRSSINRMNRGYDTDRSISSEDEDQFMEYPRKLEITIPSEMNRGSITPDKNTDKVLNIDFDNSSSSTDVFEKKQTKGLMRLRALSARLFNRHENETDERRSPTGLDVGRTSGVSIKKQPKLTKESTTNEDSLFGRSLSLDHLPKVKRYLQFSHSDSYLQVQLPSPSPTTGVVTPDFIATTESRRSSFSSEDDVKQTTEDKKIVGQVDASYEGLPKVKRYIQFSHTEPYSTTLPLNKQSISTGLVAQPESRRSSTSSEDDIKPTSNEDNFFRKIGVSLDTVPHVKRYIQFSQPKPYSPTLKSLPVTSKRPVVAVETSSSTSDKSDDKSNGTGTFFGGQIGLNAVPKVKRYVQFTQFKSHSPTLSSVSSSSTKVTPKIDVKTEAKIDRSSEDQGNLTQIELSPESIKKVKRYIHFKQSEPHSPLSHSLTKKDAILETRRYSSASEDDVQLTTNKDSFFRKIGASFDGVSKVKGYITFKQFDPSSDTTLDKLHVTNEVKTKSEARRSSTSSEDDVKLTAEEDNVFGQTGASLDRVPRVKRYIQFTHPESQSPVQTTTGLLSERVNASVIAKETRRWSTSSEEEVKPSIKEDNIIGETGEYLAEIPKVKRYIKFTQSEPYSSDLSLFPPSTVKSIKVSETEYRESTSSEDDFQEDNSLGQIGASLERVPRVKRYIEFTHPESQFPAQTTALSAERANVSVIAKEPRRSSTSSEEDVKPSTNKDNITEETSEYLAKIPKIKRYIKFTQAEQPSLDLSPFPPSSAIKSIKVTETELRQPATRQSKSFEDDVQEDIELSLVRVPRVKRYIQFTHPESQSLARSTSVVSAERVGISGVDQDTRRSITSFEEDVTLTAKEDNVFGHIGASLDKIPKVKRYIQFTKPESEPLVQTTTDLLSEKLGISGVFQETRSSTSSEVNVKPSTHDNNVIVERGEFFDKIPKVKRYINFIQSEPSQGFAPFPLPSTEKSIKVTETESRGSSTLVEDNAQPSHKKKEDNVLGQTEARLDSVPRVKRYIQFKQQSPEQSTTGLSTERVRISEVITETRRLNISSEDDVTRTAKEDYVGGHIGAPFDIPKVKRYIRFTHPESQYPVQTTTALSDERVSVSVVAKETRRPSTSSEEDVKPSTNDANIVGEKGETLDNIPKVKRYIEFTKYEPYSSAQSQLPSANVVKPIKVTATELRGSSTSAVDDVHPATDGNKTEAKTLGTSSDNLDGIPRVKRYIHFIPAESQYPARSSTSVLTESVGISGVAQETRISNTSSKYVKPSSTDYNIIGETDKSFASIPKVKKYIQFTQSEPHSTTVSSFLSSNTIKPINIGEVQENKKYRTSYDDVKQRRNHDDRFFQEIGVSLDKISKVKRYVTFTKNEPSSSTKLMKKDLTPTTNADLEIIWPGLSSEVSPSDSMKKGSALIIKTESESRTSGFSFKDNIITRKSLDSSVEHTGLKSSLSSLSGDKQYVGHQVMDVQPPQDDPPAVPQTPPPPLEQKDAREYLRENSEVLQRLERRRLLQQRRMEMDKFNIASLSSMQQEGNQQDKSARDYGGATQLQTEQTDSSISVRNTTTSRHTEGAEAPVLRGLKTKNISTPKYKEFLI</sequence>
<evidence type="ECO:0000256" key="5">
    <source>
        <dbReference type="ARBA" id="ARBA00015329"/>
    </source>
</evidence>
<evidence type="ECO:0000256" key="11">
    <source>
        <dbReference type="ARBA" id="ARBA00022737"/>
    </source>
</evidence>
<dbReference type="GO" id="GO:0016012">
    <property type="term" value="C:sarcoglycan complex"/>
    <property type="evidence" value="ECO:0007669"/>
    <property type="project" value="InterPro"/>
</dbReference>
<dbReference type="Gene3D" id="3.80.10.10">
    <property type="entry name" value="Ribonuclease Inhibitor"/>
    <property type="match status" value="1"/>
</dbReference>
<keyword evidence="15" id="KW-1015">Disulfide bond</keyword>
<comment type="subunit">
    <text evidence="18">Cross-link to form 2 major subcomplexes: one consisting of SGCB, SGCD and SGCG and the other consisting of SGCB and SGCD. The association between SGCB and SGCG is particularly strong while SGCA is loosely associated with the other sarcoglycans.</text>
</comment>
<proteinExistence type="inferred from homology"/>
<feature type="transmembrane region" description="Helical" evidence="20">
    <location>
        <begin position="649"/>
        <end position="675"/>
    </location>
</feature>
<evidence type="ECO:0000256" key="3">
    <source>
        <dbReference type="ARBA" id="ARBA00004274"/>
    </source>
</evidence>
<evidence type="ECO:0000256" key="13">
    <source>
        <dbReference type="ARBA" id="ARBA00022989"/>
    </source>
</evidence>
<dbReference type="PANTHER" id="PTHR21142">
    <property type="entry name" value="SARCOGLYCANS"/>
    <property type="match status" value="1"/>
</dbReference>
<dbReference type="PROSITE" id="PS50835">
    <property type="entry name" value="IG_LIKE"/>
    <property type="match status" value="1"/>
</dbReference>
<dbReference type="EMBL" id="JAWDJR010000020">
    <property type="protein sequence ID" value="KAK9956398.1"/>
    <property type="molecule type" value="Genomic_DNA"/>
</dbReference>
<comment type="similarity">
    <text evidence="4">Belongs to the sarcoglycan beta/delta/gamma/zeta family.</text>
</comment>
<evidence type="ECO:0000256" key="8">
    <source>
        <dbReference type="ARBA" id="ARBA00022614"/>
    </source>
</evidence>
<feature type="compositionally biased region" description="Basic and acidic residues" evidence="19">
    <location>
        <begin position="849"/>
        <end position="862"/>
    </location>
</feature>
<dbReference type="InterPro" id="IPR027659">
    <property type="entry name" value="Sgcb"/>
</dbReference>
<evidence type="ECO:0000256" key="17">
    <source>
        <dbReference type="ARBA" id="ARBA00023212"/>
    </source>
</evidence>
<evidence type="ECO:0000256" key="6">
    <source>
        <dbReference type="ARBA" id="ARBA00022475"/>
    </source>
</evidence>
<evidence type="ECO:0000256" key="20">
    <source>
        <dbReference type="SAM" id="Phobius"/>
    </source>
</evidence>
<evidence type="ECO:0000256" key="14">
    <source>
        <dbReference type="ARBA" id="ARBA00023136"/>
    </source>
</evidence>
<dbReference type="InterPro" id="IPR007110">
    <property type="entry name" value="Ig-like_dom"/>
</dbReference>
<evidence type="ECO:0000256" key="19">
    <source>
        <dbReference type="SAM" id="MobiDB-lite"/>
    </source>
</evidence>
<feature type="domain" description="Ig-like" evidence="21">
    <location>
        <begin position="525"/>
        <end position="601"/>
    </location>
</feature>
<evidence type="ECO:0000313" key="22">
    <source>
        <dbReference type="EMBL" id="KAK9956398.1"/>
    </source>
</evidence>
<evidence type="ECO:0000256" key="1">
    <source>
        <dbReference type="ARBA" id="ARBA00002860"/>
    </source>
</evidence>
<feature type="compositionally biased region" description="Basic and acidic residues" evidence="19">
    <location>
        <begin position="2516"/>
        <end position="2529"/>
    </location>
</feature>
<dbReference type="Pfam" id="PF04790">
    <property type="entry name" value="Sarcoglycan_1"/>
    <property type="match status" value="1"/>
</dbReference>
<feature type="region of interest" description="Disordered" evidence="19">
    <location>
        <begin position="2296"/>
        <end position="2327"/>
    </location>
</feature>
<protein>
    <recommendedName>
        <fullName evidence="5">Beta-sarcoglycan</fullName>
    </recommendedName>
</protein>
<dbReference type="GO" id="GO:0005856">
    <property type="term" value="C:cytoskeleton"/>
    <property type="evidence" value="ECO:0007669"/>
    <property type="project" value="UniProtKB-SubCell"/>
</dbReference>
<feature type="compositionally biased region" description="Polar residues" evidence="19">
    <location>
        <begin position="2303"/>
        <end position="2315"/>
    </location>
</feature>
<organism evidence="22 23">
    <name type="scientific">Culter alburnus</name>
    <name type="common">Topmouth culter</name>
    <dbReference type="NCBI Taxonomy" id="194366"/>
    <lineage>
        <taxon>Eukaryota</taxon>
        <taxon>Metazoa</taxon>
        <taxon>Chordata</taxon>
        <taxon>Craniata</taxon>
        <taxon>Vertebrata</taxon>
        <taxon>Euteleostomi</taxon>
        <taxon>Actinopterygii</taxon>
        <taxon>Neopterygii</taxon>
        <taxon>Teleostei</taxon>
        <taxon>Ostariophysi</taxon>
        <taxon>Cypriniformes</taxon>
        <taxon>Xenocyprididae</taxon>
        <taxon>Xenocypridinae</taxon>
        <taxon>Culter</taxon>
    </lineage>
</organism>
<feature type="transmembrane region" description="Helical" evidence="20">
    <location>
        <begin position="57"/>
        <end position="84"/>
    </location>
</feature>
<feature type="region of interest" description="Disordered" evidence="19">
    <location>
        <begin position="1282"/>
        <end position="1315"/>
    </location>
</feature>
<dbReference type="InterPro" id="IPR036179">
    <property type="entry name" value="Ig-like_dom_sf"/>
</dbReference>
<dbReference type="GO" id="GO:0007517">
    <property type="term" value="P:muscle organ development"/>
    <property type="evidence" value="ECO:0007669"/>
    <property type="project" value="InterPro"/>
</dbReference>
<feature type="compositionally biased region" description="Basic and acidic residues" evidence="19">
    <location>
        <begin position="1424"/>
        <end position="1433"/>
    </location>
</feature>
<evidence type="ECO:0000256" key="16">
    <source>
        <dbReference type="ARBA" id="ARBA00023180"/>
    </source>
</evidence>
<keyword evidence="14 20" id="KW-0472">Membrane</keyword>
<accession>A0AAW1Z652</accession>
<feature type="compositionally biased region" description="Pro residues" evidence="19">
    <location>
        <begin position="2795"/>
        <end position="2809"/>
    </location>
</feature>
<keyword evidence="13 20" id="KW-1133">Transmembrane helix</keyword>
<keyword evidence="7" id="KW-0963">Cytoplasm</keyword>
<comment type="function">
    <text evidence="1">Component of the sarcoglycan complex, a subcomplex of the dystrophin-glycoprotein complex which forms a link between the F-actin cytoskeleton and the extracellular matrix.</text>
</comment>
<keyword evidence="17" id="KW-0206">Cytoskeleton</keyword>
<feature type="region of interest" description="Disordered" evidence="19">
    <location>
        <begin position="2511"/>
        <end position="2537"/>
    </location>
</feature>
<dbReference type="PANTHER" id="PTHR21142:SF2">
    <property type="entry name" value="BETA-SARCOGLYCAN"/>
    <property type="match status" value="1"/>
</dbReference>
<evidence type="ECO:0000313" key="23">
    <source>
        <dbReference type="Proteomes" id="UP001479290"/>
    </source>
</evidence>
<dbReference type="SUPFAM" id="SSF52058">
    <property type="entry name" value="L domain-like"/>
    <property type="match status" value="1"/>
</dbReference>
<feature type="region of interest" description="Disordered" evidence="19">
    <location>
        <begin position="1190"/>
        <end position="1210"/>
    </location>
</feature>
<feature type="region of interest" description="Disordered" evidence="19">
    <location>
        <begin position="1573"/>
        <end position="1598"/>
    </location>
</feature>
<feature type="region of interest" description="Disordered" evidence="19">
    <location>
        <begin position="2789"/>
        <end position="2811"/>
    </location>
</feature>
<keyword evidence="6" id="KW-1003">Cell membrane</keyword>
<evidence type="ECO:0000256" key="12">
    <source>
        <dbReference type="ARBA" id="ARBA00022968"/>
    </source>
</evidence>
<dbReference type="InterPro" id="IPR001611">
    <property type="entry name" value="Leu-rich_rpt"/>
</dbReference>
<feature type="region of interest" description="Disordered" evidence="19">
    <location>
        <begin position="685"/>
        <end position="704"/>
    </location>
</feature>
<feature type="region of interest" description="Disordered" evidence="19">
    <location>
        <begin position="988"/>
        <end position="1020"/>
    </location>
</feature>
<feature type="compositionally biased region" description="Basic and acidic residues" evidence="19">
    <location>
        <begin position="15"/>
        <end position="26"/>
    </location>
</feature>
<keyword evidence="12" id="KW-0735">Signal-anchor</keyword>
<dbReference type="InterPro" id="IPR000483">
    <property type="entry name" value="Cys-rich_flank_reg_C"/>
</dbReference>
<evidence type="ECO:0000256" key="10">
    <source>
        <dbReference type="ARBA" id="ARBA00022729"/>
    </source>
</evidence>
<feature type="compositionally biased region" description="Polar residues" evidence="19">
    <location>
        <begin position="1194"/>
        <end position="1210"/>
    </location>
</feature>
<keyword evidence="8" id="KW-0433">Leucine-rich repeat</keyword>
<dbReference type="Pfam" id="PF13855">
    <property type="entry name" value="LRR_8"/>
    <property type="match status" value="1"/>
</dbReference>
<dbReference type="InterPro" id="IPR013783">
    <property type="entry name" value="Ig-like_fold"/>
</dbReference>
<dbReference type="PROSITE" id="PS51450">
    <property type="entry name" value="LRR"/>
    <property type="match status" value="3"/>
</dbReference>
<comment type="subcellular location">
    <subcellularLocation>
        <location evidence="3">Cell membrane</location>
        <location evidence="3">Sarcolemma</location>
        <topology evidence="3">Single-pass type II membrane protein</topology>
    </subcellularLocation>
    <subcellularLocation>
        <location evidence="2">Cytoplasm</location>
        <location evidence="2">Cytoskeleton</location>
    </subcellularLocation>
</comment>
<dbReference type="InterPro" id="IPR003591">
    <property type="entry name" value="Leu-rich_rpt_typical-subtyp"/>
</dbReference>
<feature type="region of interest" description="Disordered" evidence="19">
    <location>
        <begin position="803"/>
        <end position="952"/>
    </location>
</feature>
<feature type="region of interest" description="Disordered" evidence="19">
    <location>
        <begin position="1424"/>
        <end position="1443"/>
    </location>
</feature>
<evidence type="ECO:0000256" key="9">
    <source>
        <dbReference type="ARBA" id="ARBA00022692"/>
    </source>
</evidence>
<keyword evidence="23" id="KW-1185">Reference proteome</keyword>
<dbReference type="InterPro" id="IPR032675">
    <property type="entry name" value="LRR_dom_sf"/>
</dbReference>
<comment type="caution">
    <text evidence="22">The sequence shown here is derived from an EMBL/GenBank/DDBJ whole genome shotgun (WGS) entry which is preliminary data.</text>
</comment>
<reference evidence="22 23" key="1">
    <citation type="submission" date="2024-05" db="EMBL/GenBank/DDBJ databases">
        <title>A high-quality chromosomal-level genome assembly of Topmouth culter (Culter alburnus).</title>
        <authorList>
            <person name="Zhao H."/>
        </authorList>
    </citation>
    <scope>NUCLEOTIDE SEQUENCE [LARGE SCALE GENOMIC DNA]</scope>
    <source>
        <strain evidence="22">CATC2023</strain>
        <tissue evidence="22">Muscle</tissue>
    </source>
</reference>
<feature type="compositionally biased region" description="Low complexity" evidence="19">
    <location>
        <begin position="1289"/>
        <end position="1298"/>
    </location>
</feature>
<keyword evidence="9 20" id="KW-0812">Transmembrane</keyword>
<feature type="compositionally biased region" description="Basic and acidic residues" evidence="19">
    <location>
        <begin position="830"/>
        <end position="841"/>
    </location>
</feature>
<dbReference type="Proteomes" id="UP001479290">
    <property type="component" value="Unassembled WGS sequence"/>
</dbReference>
<evidence type="ECO:0000259" key="21">
    <source>
        <dbReference type="PROSITE" id="PS50835"/>
    </source>
</evidence>
<gene>
    <name evidence="22" type="ORF">ABG768_014134</name>
</gene>
<dbReference type="InterPro" id="IPR003599">
    <property type="entry name" value="Ig_sub"/>
</dbReference>
<keyword evidence="10" id="KW-0732">Signal</keyword>
<dbReference type="InterPro" id="IPR006875">
    <property type="entry name" value="Sarcoglycan"/>
</dbReference>
<keyword evidence="11" id="KW-0677">Repeat</keyword>
<dbReference type="SMART" id="SM00082">
    <property type="entry name" value="LRRCT"/>
    <property type="match status" value="1"/>
</dbReference>
<feature type="compositionally biased region" description="Basic and acidic residues" evidence="19">
    <location>
        <begin position="938"/>
        <end position="952"/>
    </location>
</feature>
<dbReference type="GO" id="GO:0042383">
    <property type="term" value="C:sarcolemma"/>
    <property type="evidence" value="ECO:0007669"/>
    <property type="project" value="UniProtKB-SubCell"/>
</dbReference>